<reference evidence="1" key="1">
    <citation type="submission" date="2015-06" db="UniProtKB">
        <authorList>
            <consortium name="EnsemblPlants"/>
        </authorList>
    </citation>
    <scope>IDENTIFICATION</scope>
</reference>
<evidence type="ECO:0000313" key="1">
    <source>
        <dbReference type="EnsemblPlants" id="EMT17037"/>
    </source>
</evidence>
<proteinExistence type="predicted"/>
<accession>N1R032</accession>
<name>N1R032_AEGTA</name>
<dbReference type="EnsemblPlants" id="EMT17037">
    <property type="protein sequence ID" value="EMT17037"/>
    <property type="gene ID" value="F775_24215"/>
</dbReference>
<sequence length="186" mass="20923">MVVAGEREKGDDIEELRPLLRARRLMQQRLHLHDCSIGAPQCECGKYMLEPSKVKTEAEECDTYEETGEEPVAMIEESPPDIGQDVTDNSYDSIKDVNIVLQLSNELMLLLCTILFLNNMWHFAACFAYRTSSSPRGGRSGEVVEAPPKLSFSKVPSLLTSLYVIRFGQRTVTEFLMAEVGIYARV</sequence>
<protein>
    <submittedName>
        <fullName evidence="1">Uncharacterized protein</fullName>
    </submittedName>
</protein>
<dbReference type="AlphaFoldDB" id="N1R032"/>
<organism evidence="1">
    <name type="scientific">Aegilops tauschii</name>
    <name type="common">Tausch's goatgrass</name>
    <name type="synonym">Aegilops squarrosa</name>
    <dbReference type="NCBI Taxonomy" id="37682"/>
    <lineage>
        <taxon>Eukaryota</taxon>
        <taxon>Viridiplantae</taxon>
        <taxon>Streptophyta</taxon>
        <taxon>Embryophyta</taxon>
        <taxon>Tracheophyta</taxon>
        <taxon>Spermatophyta</taxon>
        <taxon>Magnoliopsida</taxon>
        <taxon>Liliopsida</taxon>
        <taxon>Poales</taxon>
        <taxon>Poaceae</taxon>
        <taxon>BOP clade</taxon>
        <taxon>Pooideae</taxon>
        <taxon>Triticodae</taxon>
        <taxon>Triticeae</taxon>
        <taxon>Triticinae</taxon>
        <taxon>Aegilops</taxon>
    </lineage>
</organism>